<dbReference type="PROSITE" id="PS51257">
    <property type="entry name" value="PROKAR_LIPOPROTEIN"/>
    <property type="match status" value="1"/>
</dbReference>
<feature type="transmembrane region" description="Helical" evidence="5">
    <location>
        <begin position="71"/>
        <end position="95"/>
    </location>
</feature>
<organism evidence="6 7">
    <name type="scientific">Hydra vulgaris</name>
    <name type="common">Hydra</name>
    <name type="synonym">Hydra attenuata</name>
    <dbReference type="NCBI Taxonomy" id="6087"/>
    <lineage>
        <taxon>Eukaryota</taxon>
        <taxon>Metazoa</taxon>
        <taxon>Cnidaria</taxon>
        <taxon>Hydrozoa</taxon>
        <taxon>Hydroidolina</taxon>
        <taxon>Anthoathecata</taxon>
        <taxon>Aplanulata</taxon>
        <taxon>Hydridae</taxon>
        <taxon>Hydra</taxon>
    </lineage>
</organism>
<proteinExistence type="predicted"/>
<evidence type="ECO:0000256" key="2">
    <source>
        <dbReference type="ARBA" id="ARBA00022692"/>
    </source>
</evidence>
<gene>
    <name evidence="7" type="primary">LOC100208018</name>
</gene>
<name>A0ABM4C288_HYDVU</name>
<keyword evidence="4 5" id="KW-0472">Membrane</keyword>
<evidence type="ECO:0000313" key="6">
    <source>
        <dbReference type="Proteomes" id="UP001652625"/>
    </source>
</evidence>
<protein>
    <submittedName>
        <fullName evidence="7">Uncharacterized protein LOC100208018 isoform X2</fullName>
    </submittedName>
</protein>
<evidence type="ECO:0000313" key="7">
    <source>
        <dbReference type="RefSeq" id="XP_065655628.1"/>
    </source>
</evidence>
<sequence>MLATSLKVSLWGIGVSLILGLGCLTVGARGNSWWKSSIYDMEQGLTNFRIRGLNVERRNLFHFKLYNLDNILILIIVSCIFAVLSFICLLALCCFKDRKSTWTIGTGILICLTFISSIFGISAVLYAEVFTGYSWKHYEHGWSIVIAWAGAVFCILAWLLSCNAGSTGRPKLNQKYFINEKKTTSFRTDQKILFYFKLFLFRVNNSLNDFKK</sequence>
<dbReference type="GeneID" id="100208018"/>
<accession>A0ABM4C288</accession>
<keyword evidence="3 5" id="KW-1133">Transmembrane helix</keyword>
<evidence type="ECO:0000256" key="4">
    <source>
        <dbReference type="ARBA" id="ARBA00023136"/>
    </source>
</evidence>
<feature type="transmembrane region" description="Helical" evidence="5">
    <location>
        <begin position="141"/>
        <end position="161"/>
    </location>
</feature>
<evidence type="ECO:0000256" key="5">
    <source>
        <dbReference type="SAM" id="Phobius"/>
    </source>
</evidence>
<dbReference type="Pfam" id="PF00822">
    <property type="entry name" value="PMP22_Claudin"/>
    <property type="match status" value="1"/>
</dbReference>
<keyword evidence="2 5" id="KW-0812">Transmembrane</keyword>
<dbReference type="Gene3D" id="1.20.140.150">
    <property type="match status" value="1"/>
</dbReference>
<evidence type="ECO:0000256" key="1">
    <source>
        <dbReference type="ARBA" id="ARBA00004141"/>
    </source>
</evidence>
<dbReference type="InterPro" id="IPR004031">
    <property type="entry name" value="PMP22/EMP/MP20/Claudin"/>
</dbReference>
<comment type="subcellular location">
    <subcellularLocation>
        <location evidence="1">Membrane</location>
        <topology evidence="1">Multi-pass membrane protein</topology>
    </subcellularLocation>
</comment>
<evidence type="ECO:0000256" key="3">
    <source>
        <dbReference type="ARBA" id="ARBA00022989"/>
    </source>
</evidence>
<dbReference type="Proteomes" id="UP001652625">
    <property type="component" value="Chromosome 06"/>
</dbReference>
<reference evidence="7" key="1">
    <citation type="submission" date="2025-08" db="UniProtKB">
        <authorList>
            <consortium name="RefSeq"/>
        </authorList>
    </citation>
    <scope>IDENTIFICATION</scope>
</reference>
<feature type="transmembrane region" description="Helical" evidence="5">
    <location>
        <begin position="107"/>
        <end position="129"/>
    </location>
</feature>
<keyword evidence="6" id="KW-1185">Reference proteome</keyword>
<dbReference type="RefSeq" id="XP_065655628.1">
    <property type="nucleotide sequence ID" value="XM_065799556.1"/>
</dbReference>